<evidence type="ECO:0000313" key="2">
    <source>
        <dbReference type="Proteomes" id="UP000053235"/>
    </source>
</evidence>
<evidence type="ECO:0000313" key="1">
    <source>
        <dbReference type="EMBL" id="CTQ73042.1"/>
    </source>
</evidence>
<sequence length="239" mass="27208">MTRDDCLQKLLWAVCIVLPLIIGLPDRAASETYFKFTAVEGMRHNMEGLRLLREAYAAIGVQFSVLYLTPNRSIQEVESGAADGELLRIRQVGDHFTEIVRVEIPVISLPIYAYTNDPQLAGLALDEMGRYRVGYVDGALFAQRMTAKLPDVTPVESPDMLFKMLELDRLDIVIAAENPGDTVMQTVGNGRIYKGSKQLRSVEFYHYLNRRHRALVPRIEWLLTELKEGRIQITHTMER</sequence>
<evidence type="ECO:0008006" key="3">
    <source>
        <dbReference type="Google" id="ProtNLM"/>
    </source>
</evidence>
<accession>A0A0M7AF34</accession>
<name>A0A0M7AF34_9HYPH</name>
<organism evidence="1 2">
    <name type="scientific">Roseibium alexandrii</name>
    <dbReference type="NCBI Taxonomy" id="388408"/>
    <lineage>
        <taxon>Bacteria</taxon>
        <taxon>Pseudomonadati</taxon>
        <taxon>Pseudomonadota</taxon>
        <taxon>Alphaproteobacteria</taxon>
        <taxon>Hyphomicrobiales</taxon>
        <taxon>Stappiaceae</taxon>
        <taxon>Roseibium</taxon>
    </lineage>
</organism>
<dbReference type="EMBL" id="CXWD01000013">
    <property type="protein sequence ID" value="CTQ73042.1"/>
    <property type="molecule type" value="Genomic_DNA"/>
</dbReference>
<protein>
    <recommendedName>
        <fullName evidence="3">Solute-binding protein family 3/N-terminal domain-containing protein</fullName>
    </recommendedName>
</protein>
<dbReference type="SUPFAM" id="SSF53850">
    <property type="entry name" value="Periplasmic binding protein-like II"/>
    <property type="match status" value="1"/>
</dbReference>
<reference evidence="2" key="1">
    <citation type="submission" date="2015-07" db="EMBL/GenBank/DDBJ databases">
        <authorList>
            <person name="Rodrigo-Torres Lidia"/>
            <person name="Arahal R.David."/>
        </authorList>
    </citation>
    <scope>NUCLEOTIDE SEQUENCE [LARGE SCALE GENOMIC DNA]</scope>
    <source>
        <strain evidence="2">CECT 5112</strain>
    </source>
</reference>
<proteinExistence type="predicted"/>
<dbReference type="STRING" id="388408.LAX5112_03414"/>
<dbReference type="RefSeq" id="WP_144432178.1">
    <property type="nucleotide sequence ID" value="NZ_CXWD01000013.1"/>
</dbReference>
<dbReference type="OrthoDB" id="8481290at2"/>
<gene>
    <name evidence="1" type="ORF">LAX5112_03414</name>
</gene>
<dbReference type="AlphaFoldDB" id="A0A0M7AF34"/>
<dbReference type="Proteomes" id="UP000053235">
    <property type="component" value="Unassembled WGS sequence"/>
</dbReference>
<keyword evidence="2" id="KW-1185">Reference proteome</keyword>